<feature type="transmembrane region" description="Helical" evidence="8">
    <location>
        <begin position="254"/>
        <end position="281"/>
    </location>
</feature>
<dbReference type="PATRIC" id="fig|512565.3.peg.2617"/>
<gene>
    <name evidence="10" type="ordered locus">AMIS_26170</name>
</gene>
<evidence type="ECO:0000313" key="11">
    <source>
        <dbReference type="Proteomes" id="UP000007882"/>
    </source>
</evidence>
<dbReference type="Proteomes" id="UP000007882">
    <property type="component" value="Chromosome"/>
</dbReference>
<feature type="transmembrane region" description="Helical" evidence="8">
    <location>
        <begin position="301"/>
        <end position="327"/>
    </location>
</feature>
<protein>
    <submittedName>
        <fullName evidence="10">Putative permease</fullName>
    </submittedName>
</protein>
<feature type="transmembrane region" description="Helical" evidence="8">
    <location>
        <begin position="20"/>
        <end position="44"/>
    </location>
</feature>
<keyword evidence="2" id="KW-1003">Cell membrane</keyword>
<evidence type="ECO:0000256" key="6">
    <source>
        <dbReference type="ARBA" id="ARBA00038076"/>
    </source>
</evidence>
<evidence type="ECO:0000256" key="3">
    <source>
        <dbReference type="ARBA" id="ARBA00022692"/>
    </source>
</evidence>
<comment type="subcellular location">
    <subcellularLocation>
        <location evidence="1">Cell membrane</location>
        <topology evidence="1">Multi-pass membrane protein</topology>
    </subcellularLocation>
</comment>
<sequence>MSGGVLRTQLSGVLRRPGRVLLTGLSVLVAAFVVFGTVLAYSIVTRTTLDTFSETPEAVGLVVYAAGGQPLSPHQVAEVRRTAGVRDSTGRVTASFTVGDAVAGNDLDLLADPGTGPLSRVSLVSGTYPSGKRQIAMDRRAAARLGATVGGTLRLHPGDHDGKPVTVTVTGVVDGPRDSTERAWAPDGTVAAISGDPGVSRFDVLVADDADVPAMMDGLSERLLRDPMAYISITTGESMRVREARAAVRQFDQIFALVAMFVAIAVVAATLVATSTFRIMFAQRLRQLALLRAIGAQRGQLVVALAVEGAVTGLVTGTAGVVLAQLAGQSAATVASAFGRTLTGPDLSLAAAVAVVAGATLLTAGAVLAPAFAAAGVSPLQALRSASTLAAEPGIATPRLVGGLLLLAATGGTGWLTVRAMGSSEALLYLVGVGALAFGALILLGPLLIRPVLAVAGWPLRWLGATGRLAVSGIGGTPRRAAAVSVVVALGVTMLAGTVVGISSLRLWTDRTMAARTPADLAMIAESPTGFDRVVSGVRADPRFRDVTPFRMTDFDAGPGGFSHSAIAIDMTAMAALRTLSAASGDVAALGPGRVILSSVAAADLSAGVGDVVTLSRTAVPGADDAAKVRVRVVAVLTGEGPLRSGAVLNDGDLVALGGASAGLLADIDTSAGSGSGAGPGPGSGSGPGAGSGAGSGTRDEALAAFRRIGAPAGAEVAVLADERDKAEGEVSSLFAAALGLLGLTVLIAVVGVGTTTGLSVLERTREFGLARALGLTRARLRTMVSLEAGLYGLIGAVLGIVLGVPMAWLTLESLRLDLPLTFPAAQLASIVLAIAAITVLTGLLPARRAARVSPVAALAVD</sequence>
<dbReference type="AlphaFoldDB" id="I0H4A0"/>
<keyword evidence="5 8" id="KW-0472">Membrane</keyword>
<feature type="compositionally biased region" description="Gly residues" evidence="7">
    <location>
        <begin position="674"/>
        <end position="696"/>
    </location>
</feature>
<dbReference type="InterPro" id="IPR003838">
    <property type="entry name" value="ABC3_permease_C"/>
</dbReference>
<dbReference type="KEGG" id="ams:AMIS_26170"/>
<evidence type="ECO:0000259" key="9">
    <source>
        <dbReference type="Pfam" id="PF02687"/>
    </source>
</evidence>
<organism evidence="10 11">
    <name type="scientific">Actinoplanes missouriensis (strain ATCC 14538 / DSM 43046 / CBS 188.64 / JCM 3121 / NBRC 102363 / NCIMB 12654 / NRRL B-3342 / UNCC 431)</name>
    <dbReference type="NCBI Taxonomy" id="512565"/>
    <lineage>
        <taxon>Bacteria</taxon>
        <taxon>Bacillati</taxon>
        <taxon>Actinomycetota</taxon>
        <taxon>Actinomycetes</taxon>
        <taxon>Micromonosporales</taxon>
        <taxon>Micromonosporaceae</taxon>
        <taxon>Actinoplanes</taxon>
    </lineage>
</organism>
<dbReference type="STRING" id="512565.AMIS_26170"/>
<evidence type="ECO:0000313" key="10">
    <source>
        <dbReference type="EMBL" id="BAL87837.1"/>
    </source>
</evidence>
<feature type="domain" description="ABC3 transporter permease C-terminal" evidence="9">
    <location>
        <begin position="741"/>
        <end position="855"/>
    </location>
</feature>
<evidence type="ECO:0000256" key="1">
    <source>
        <dbReference type="ARBA" id="ARBA00004651"/>
    </source>
</evidence>
<dbReference type="InterPro" id="IPR050250">
    <property type="entry name" value="Macrolide_Exporter_MacB"/>
</dbReference>
<accession>I0H4A0</accession>
<proteinExistence type="inferred from homology"/>
<dbReference type="OrthoDB" id="3678397at2"/>
<feature type="transmembrane region" description="Helical" evidence="8">
    <location>
        <begin position="400"/>
        <end position="421"/>
    </location>
</feature>
<keyword evidence="4 8" id="KW-1133">Transmembrane helix</keyword>
<name>I0H4A0_ACTM4</name>
<evidence type="ECO:0000256" key="5">
    <source>
        <dbReference type="ARBA" id="ARBA00023136"/>
    </source>
</evidence>
<dbReference type="HOGENOM" id="CLU_012341_1_0_11"/>
<feature type="transmembrane region" description="Helical" evidence="8">
    <location>
        <begin position="481"/>
        <end position="508"/>
    </location>
</feature>
<evidence type="ECO:0000256" key="4">
    <source>
        <dbReference type="ARBA" id="ARBA00022989"/>
    </source>
</evidence>
<evidence type="ECO:0000256" key="2">
    <source>
        <dbReference type="ARBA" id="ARBA00022475"/>
    </source>
</evidence>
<dbReference type="PANTHER" id="PTHR30572:SF4">
    <property type="entry name" value="ABC TRANSPORTER PERMEASE YTRF"/>
    <property type="match status" value="1"/>
</dbReference>
<dbReference type="PANTHER" id="PTHR30572">
    <property type="entry name" value="MEMBRANE COMPONENT OF TRANSPORTER-RELATED"/>
    <property type="match status" value="1"/>
</dbReference>
<dbReference type="GO" id="GO:0022857">
    <property type="term" value="F:transmembrane transporter activity"/>
    <property type="evidence" value="ECO:0007669"/>
    <property type="project" value="TreeGrafter"/>
</dbReference>
<feature type="domain" description="ABC3 transporter permease C-terminal" evidence="9">
    <location>
        <begin position="260"/>
        <end position="367"/>
    </location>
</feature>
<evidence type="ECO:0000256" key="8">
    <source>
        <dbReference type="SAM" id="Phobius"/>
    </source>
</evidence>
<feature type="transmembrane region" description="Helical" evidence="8">
    <location>
        <begin position="734"/>
        <end position="762"/>
    </location>
</feature>
<evidence type="ECO:0000256" key="7">
    <source>
        <dbReference type="SAM" id="MobiDB-lite"/>
    </source>
</evidence>
<comment type="similarity">
    <text evidence="6">Belongs to the ABC-4 integral membrane protein family.</text>
</comment>
<dbReference type="EMBL" id="AP012319">
    <property type="protein sequence ID" value="BAL87837.1"/>
    <property type="molecule type" value="Genomic_DNA"/>
</dbReference>
<feature type="transmembrane region" description="Helical" evidence="8">
    <location>
        <begin position="347"/>
        <end position="380"/>
    </location>
</feature>
<reference evidence="10 11" key="1">
    <citation type="submission" date="2012-02" db="EMBL/GenBank/DDBJ databases">
        <title>Complete genome sequence of Actinoplanes missouriensis 431 (= NBRC 102363).</title>
        <authorList>
            <person name="Ohnishi Y."/>
            <person name="Ishikawa J."/>
            <person name="Sekine M."/>
            <person name="Hosoyama A."/>
            <person name="Harada T."/>
            <person name="Narita H."/>
            <person name="Hata T."/>
            <person name="Konno Y."/>
            <person name="Tutikane K."/>
            <person name="Fujita N."/>
            <person name="Horinouchi S."/>
            <person name="Hayakawa M."/>
        </authorList>
    </citation>
    <scope>NUCLEOTIDE SEQUENCE [LARGE SCALE GENOMIC DNA]</scope>
    <source>
        <strain evidence="11">ATCC 14538 / DSM 43046 / CBS 188.64 / JCM 3121 / NBRC 102363 / NCIMB 12654 / NRRL B-3342 / UNCC 431</strain>
    </source>
</reference>
<dbReference type="eggNOG" id="COG0577">
    <property type="taxonomic scope" value="Bacteria"/>
</dbReference>
<feature type="transmembrane region" description="Helical" evidence="8">
    <location>
        <begin position="427"/>
        <end position="460"/>
    </location>
</feature>
<feature type="transmembrane region" description="Helical" evidence="8">
    <location>
        <begin position="783"/>
        <end position="805"/>
    </location>
</feature>
<dbReference type="Pfam" id="PF02687">
    <property type="entry name" value="FtsX"/>
    <property type="match status" value="2"/>
</dbReference>
<keyword evidence="11" id="KW-1185">Reference proteome</keyword>
<keyword evidence="3 8" id="KW-0812">Transmembrane</keyword>
<feature type="transmembrane region" description="Helical" evidence="8">
    <location>
        <begin position="825"/>
        <end position="845"/>
    </location>
</feature>
<feature type="region of interest" description="Disordered" evidence="7">
    <location>
        <begin position="673"/>
        <end position="698"/>
    </location>
</feature>
<dbReference type="GO" id="GO:0005886">
    <property type="term" value="C:plasma membrane"/>
    <property type="evidence" value="ECO:0007669"/>
    <property type="project" value="UniProtKB-SubCell"/>
</dbReference>